<organism evidence="1 2">
    <name type="scientific">Bradyrhizobium vignae</name>
    <dbReference type="NCBI Taxonomy" id="1549949"/>
    <lineage>
        <taxon>Bacteria</taxon>
        <taxon>Pseudomonadati</taxon>
        <taxon>Pseudomonadota</taxon>
        <taxon>Alphaproteobacteria</taxon>
        <taxon>Hyphomicrobiales</taxon>
        <taxon>Nitrobacteraceae</taxon>
        <taxon>Bradyrhizobium</taxon>
    </lineage>
</organism>
<proteinExistence type="predicted"/>
<dbReference type="AlphaFoldDB" id="A0A2U3Q116"/>
<gene>
    <name evidence="1" type="ORF">BRAD3257_4080</name>
</gene>
<evidence type="ECO:0000313" key="1">
    <source>
        <dbReference type="EMBL" id="SPP95090.1"/>
    </source>
</evidence>
<accession>A0A2U3Q116</accession>
<dbReference type="EMBL" id="LS398110">
    <property type="protein sequence ID" value="SPP95090.1"/>
    <property type="molecule type" value="Genomic_DNA"/>
</dbReference>
<sequence>MVVLSGTSMLRVEANVTIVQRNANRHAECRCDRLSRGSRGPGHSWIRPASGATTALKHRACARPSAFVLHLTPIRSQRTNQSRENRDGAIPTDWFIPCEISIAHWTDGAIVAGLAVASAAELVFGSDRVAHHRDAIPVWKSWWSKRPIRP</sequence>
<reference evidence="1 2" key="1">
    <citation type="submission" date="2018-03" db="EMBL/GenBank/DDBJ databases">
        <authorList>
            <person name="Gully D."/>
        </authorList>
    </citation>
    <scope>NUCLEOTIDE SEQUENCE [LARGE SCALE GENOMIC DNA]</scope>
    <source>
        <strain evidence="1">ORS3257</strain>
    </source>
</reference>
<dbReference type="Proteomes" id="UP000246085">
    <property type="component" value="Chromosome BRAD3257"/>
</dbReference>
<dbReference type="KEGG" id="bvz:BRAD3257_4080"/>
<evidence type="ECO:0000313" key="2">
    <source>
        <dbReference type="Proteomes" id="UP000246085"/>
    </source>
</evidence>
<protein>
    <submittedName>
        <fullName evidence="1">Uncharacterized protein</fullName>
    </submittedName>
</protein>
<name>A0A2U3Q116_9BRAD</name>